<keyword evidence="4" id="KW-0805">Transcription regulation</keyword>
<feature type="compositionally biased region" description="Low complexity" evidence="8">
    <location>
        <begin position="1"/>
        <end position="30"/>
    </location>
</feature>
<evidence type="ECO:0000259" key="9">
    <source>
        <dbReference type="SMART" id="SM01367"/>
    </source>
</evidence>
<dbReference type="InterPro" id="IPR024599">
    <property type="entry name" value="RB_N"/>
</dbReference>
<dbReference type="EMBL" id="AJWJ01000349">
    <property type="protein sequence ID" value="KAF2071693.1"/>
    <property type="molecule type" value="Genomic_DNA"/>
</dbReference>
<evidence type="ECO:0000256" key="4">
    <source>
        <dbReference type="ARBA" id="ARBA00023015"/>
    </source>
</evidence>
<dbReference type="Pfam" id="PF11934">
    <property type="entry name" value="DUF3452"/>
    <property type="match status" value="1"/>
</dbReference>
<keyword evidence="3" id="KW-0678">Repressor</keyword>
<evidence type="ECO:0000256" key="6">
    <source>
        <dbReference type="ARBA" id="ARBA00023242"/>
    </source>
</evidence>
<feature type="domain" description="Retinoblastoma-associated protein N-terminal" evidence="9">
    <location>
        <begin position="169"/>
        <end position="305"/>
    </location>
</feature>
<dbReference type="GO" id="GO:0000785">
    <property type="term" value="C:chromatin"/>
    <property type="evidence" value="ECO:0007669"/>
    <property type="project" value="TreeGrafter"/>
</dbReference>
<dbReference type="AlphaFoldDB" id="A0A8J4PQB7"/>
<evidence type="ECO:0000259" key="10">
    <source>
        <dbReference type="SMART" id="SM01368"/>
    </source>
</evidence>
<keyword evidence="5" id="KW-0804">Transcription</keyword>
<evidence type="ECO:0000256" key="7">
    <source>
        <dbReference type="ARBA" id="ARBA00023306"/>
    </source>
</evidence>
<protein>
    <submittedName>
        <fullName evidence="11">Uncharacterized protein</fullName>
    </submittedName>
</protein>
<evidence type="ECO:0000256" key="5">
    <source>
        <dbReference type="ARBA" id="ARBA00023163"/>
    </source>
</evidence>
<feature type="compositionally biased region" description="Basic residues" evidence="8">
    <location>
        <begin position="150"/>
        <end position="159"/>
    </location>
</feature>
<dbReference type="GO" id="GO:0005667">
    <property type="term" value="C:transcription regulator complex"/>
    <property type="evidence" value="ECO:0007669"/>
    <property type="project" value="TreeGrafter"/>
</dbReference>
<organism evidence="11 12">
    <name type="scientific">Polysphondylium violaceum</name>
    <dbReference type="NCBI Taxonomy" id="133409"/>
    <lineage>
        <taxon>Eukaryota</taxon>
        <taxon>Amoebozoa</taxon>
        <taxon>Evosea</taxon>
        <taxon>Eumycetozoa</taxon>
        <taxon>Dictyostelia</taxon>
        <taxon>Dictyosteliales</taxon>
        <taxon>Dictyosteliaceae</taxon>
        <taxon>Polysphondylium</taxon>
    </lineage>
</organism>
<gene>
    <name evidence="11" type="ORF">CYY_006993</name>
</gene>
<dbReference type="GO" id="GO:2000134">
    <property type="term" value="P:negative regulation of G1/S transition of mitotic cell cycle"/>
    <property type="evidence" value="ECO:0007669"/>
    <property type="project" value="TreeGrafter"/>
</dbReference>
<reference evidence="11" key="1">
    <citation type="submission" date="2020-01" db="EMBL/GenBank/DDBJ databases">
        <title>Development of genomics and gene disruption for Polysphondylium violaceum indicates a role for the polyketide synthase stlB in stalk morphogenesis.</title>
        <authorList>
            <person name="Narita B."/>
            <person name="Kawabe Y."/>
            <person name="Kin K."/>
            <person name="Saito T."/>
            <person name="Gibbs R."/>
            <person name="Kuspa A."/>
            <person name="Muzny D."/>
            <person name="Queller D."/>
            <person name="Richards S."/>
            <person name="Strassman J."/>
            <person name="Sucgang R."/>
            <person name="Worley K."/>
            <person name="Schaap P."/>
        </authorList>
    </citation>
    <scope>NUCLEOTIDE SEQUENCE</scope>
    <source>
        <strain evidence="11">QSvi11</strain>
    </source>
</reference>
<feature type="compositionally biased region" description="Pro residues" evidence="8">
    <location>
        <begin position="1043"/>
        <end position="1052"/>
    </location>
</feature>
<dbReference type="Proteomes" id="UP000695562">
    <property type="component" value="Unassembled WGS sequence"/>
</dbReference>
<keyword evidence="7" id="KW-0131">Cell cycle</keyword>
<evidence type="ECO:0000313" key="11">
    <source>
        <dbReference type="EMBL" id="KAF2071693.1"/>
    </source>
</evidence>
<feature type="region of interest" description="Disordered" evidence="8">
    <location>
        <begin position="375"/>
        <end position="408"/>
    </location>
</feature>
<dbReference type="PANTHER" id="PTHR13742">
    <property type="entry name" value="RETINOBLASTOMA-ASSOCIATED PROTEIN RB -RELATED"/>
    <property type="match status" value="1"/>
</dbReference>
<accession>A0A8J4PQB7</accession>
<feature type="region of interest" description="Disordered" evidence="8">
    <location>
        <begin position="1"/>
        <end position="44"/>
    </location>
</feature>
<evidence type="ECO:0000256" key="3">
    <source>
        <dbReference type="ARBA" id="ARBA00022491"/>
    </source>
</evidence>
<keyword evidence="12" id="KW-1185">Reference proteome</keyword>
<dbReference type="OrthoDB" id="844594at2759"/>
<proteinExistence type="inferred from homology"/>
<feature type="compositionally biased region" description="Low complexity" evidence="8">
    <location>
        <begin position="971"/>
        <end position="995"/>
    </location>
</feature>
<feature type="domain" description="Retinoblastoma-associated protein A-box" evidence="10">
    <location>
        <begin position="481"/>
        <end position="681"/>
    </location>
</feature>
<dbReference type="InterPro" id="IPR002719">
    <property type="entry name" value="RB_B"/>
</dbReference>
<comment type="subcellular location">
    <subcellularLocation>
        <location evidence="1">Nucleus</location>
    </subcellularLocation>
</comment>
<evidence type="ECO:0000256" key="1">
    <source>
        <dbReference type="ARBA" id="ARBA00004123"/>
    </source>
</evidence>
<feature type="compositionally biased region" description="Low complexity" evidence="8">
    <location>
        <begin position="1053"/>
        <end position="1062"/>
    </location>
</feature>
<feature type="compositionally biased region" description="Low complexity" evidence="8">
    <location>
        <begin position="160"/>
        <end position="172"/>
    </location>
</feature>
<dbReference type="PANTHER" id="PTHR13742:SF17">
    <property type="entry name" value="RE32990P-RELATED"/>
    <property type="match status" value="1"/>
</dbReference>
<dbReference type="Gene3D" id="1.10.472.140">
    <property type="match status" value="1"/>
</dbReference>
<dbReference type="InterPro" id="IPR002720">
    <property type="entry name" value="RB_A"/>
</dbReference>
<dbReference type="InterPro" id="IPR036915">
    <property type="entry name" value="Cyclin-like_sf"/>
</dbReference>
<feature type="region of interest" description="Disordered" evidence="8">
    <location>
        <begin position="969"/>
        <end position="1062"/>
    </location>
</feature>
<comment type="similarity">
    <text evidence="2">Belongs to the retinoblastoma protein (RB) family.</text>
</comment>
<dbReference type="SMART" id="SM01368">
    <property type="entry name" value="RB_A"/>
    <property type="match status" value="1"/>
</dbReference>
<evidence type="ECO:0000256" key="8">
    <source>
        <dbReference type="SAM" id="MobiDB-lite"/>
    </source>
</evidence>
<dbReference type="GO" id="GO:0000977">
    <property type="term" value="F:RNA polymerase II transcription regulatory region sequence-specific DNA binding"/>
    <property type="evidence" value="ECO:0007669"/>
    <property type="project" value="TreeGrafter"/>
</dbReference>
<dbReference type="SUPFAM" id="SSF47954">
    <property type="entry name" value="Cyclin-like"/>
    <property type="match status" value="2"/>
</dbReference>
<name>A0A8J4PQB7_9MYCE</name>
<feature type="compositionally biased region" description="Low complexity" evidence="8">
    <location>
        <begin position="375"/>
        <end position="386"/>
    </location>
</feature>
<feature type="region of interest" description="Disordered" evidence="8">
    <location>
        <begin position="133"/>
        <end position="172"/>
    </location>
</feature>
<sequence length="1062" mass="120899">MDINNNNNNNNNNSNIHTPPNESIISTPTSTTPPPPQPPISKNSSALSVLYGTMEELVAAADSLSTRLLDLSELKTLFDYITSILNVDNDTLDQAWSLIVNLQLPNDTTELQQKYYIASALFLSGNSRFSNINNSKSNEVDNSNNSGSSKKTKQSKKKQSSNNNNNNSSKLEIKNNNIKPHTIILSQLLKKLNIDILPFFENLKSFLSLSRFNSTVEESVKNLENSFNINSLICRKYEFIFYNLFIKENNNNNNNQNINLTNEEYLLNIGWLLYLFCKSQLFGDVPDLIQSTHLILCILNLLYIKSSQDYRKIAIHQIIDTDSHSIFQYLSKQTNCNHDDLLSFNKDTFILLLDQLISKDLFKFKFNNNVDQNDFNNINNSNNNNIDQDDDNININNDNENENNRDDNNLQDIFTEQLLKFNYTSLNKIYQHNYYINGEIDERTLIGSTTTPTTNVNSNNNNNNKLLSNRKYQQLNTPGGTPISAALSMESWMNHIIKNEKDPIPSDNLELLLKNLVEQKSIKPETKSNIVNRIETLTLKVNNLYHQDELAFKNENDLNLKRKNIAIRLYFNLLEKILLKEELSASPSFETLLSNEDFHKSVLSSSFEMVSYIYKLDRFYFPYFVNIFQIHPFSYVRLVEWIIRVEESLPKPLVHHFNFIEEKILDKYTWIGDDSKVFMILSNHKQILSTNPQQSPKVIYTFYKKLNNYINIRCRKMCQALNLPMDVVYQSCLVMSKLLLENNLLLRNRTIEILLICSLYGVCKVNHITISFKTIIEKVHIPQKVYKDIVLFDDETNTGANEYGDIICFYNKIFLKKMDIIIHSISQNFKKQNNSSNTTPTTTTTTTTILSSTSNLNNFSTQSPIQNKQINKVLNHTPTKNVIPLSPQKNLNSNFSISISNNIISPMKPSTPKSNNNINFNNNRDITTITTGVNSPIFGTPSKNLLTFNIGKSPAKELQQMNQNMSIFSQTPDKSTTSSIKKTPSSLTTTTTTSGKGKRLLFEDDDSQSSQSSQSSSSSSSSSSPPSQLSSLSQSPNSQSPPTHTPSPPSSPSPTSSKRLKN</sequence>
<dbReference type="Pfam" id="PF01857">
    <property type="entry name" value="RB_B"/>
    <property type="match status" value="1"/>
</dbReference>
<evidence type="ECO:0000313" key="12">
    <source>
        <dbReference type="Proteomes" id="UP000695562"/>
    </source>
</evidence>
<dbReference type="GO" id="GO:0005634">
    <property type="term" value="C:nucleus"/>
    <property type="evidence" value="ECO:0007669"/>
    <property type="project" value="UniProtKB-SubCell"/>
</dbReference>
<dbReference type="GO" id="GO:0006357">
    <property type="term" value="P:regulation of transcription by RNA polymerase II"/>
    <property type="evidence" value="ECO:0007669"/>
    <property type="project" value="InterPro"/>
</dbReference>
<feature type="compositionally biased region" description="Low complexity" evidence="8">
    <location>
        <begin position="1008"/>
        <end position="1042"/>
    </location>
</feature>
<keyword evidence="6" id="KW-0539">Nucleus</keyword>
<dbReference type="InterPro" id="IPR028309">
    <property type="entry name" value="RB_fam"/>
</dbReference>
<dbReference type="GO" id="GO:0030154">
    <property type="term" value="P:cell differentiation"/>
    <property type="evidence" value="ECO:0007669"/>
    <property type="project" value="TreeGrafter"/>
</dbReference>
<evidence type="ECO:0000256" key="2">
    <source>
        <dbReference type="ARBA" id="ARBA00009475"/>
    </source>
</evidence>
<dbReference type="Pfam" id="PF01858">
    <property type="entry name" value="RB_A"/>
    <property type="match status" value="1"/>
</dbReference>
<dbReference type="SMART" id="SM01367">
    <property type="entry name" value="DUF3452"/>
    <property type="match status" value="1"/>
</dbReference>
<dbReference type="Gene3D" id="1.10.472.10">
    <property type="entry name" value="Cyclin-like"/>
    <property type="match status" value="2"/>
</dbReference>
<comment type="caution">
    <text evidence="11">The sequence shown here is derived from an EMBL/GenBank/DDBJ whole genome shotgun (WGS) entry which is preliminary data.</text>
</comment>